<keyword evidence="5" id="KW-0547">Nucleotide-binding</keyword>
<evidence type="ECO:0000256" key="5">
    <source>
        <dbReference type="ARBA" id="ARBA00022741"/>
    </source>
</evidence>
<feature type="region of interest" description="Disordered" evidence="14">
    <location>
        <begin position="794"/>
        <end position="823"/>
    </location>
</feature>
<dbReference type="CDD" id="cd18801">
    <property type="entry name" value="SF2_C_FANCM_Hef"/>
    <property type="match status" value="1"/>
</dbReference>
<dbReference type="GO" id="GO:0043138">
    <property type="term" value="F:3'-5' DNA helicase activity"/>
    <property type="evidence" value="ECO:0007669"/>
    <property type="project" value="InterPro"/>
</dbReference>
<dbReference type="OrthoDB" id="164902at2759"/>
<evidence type="ECO:0000256" key="3">
    <source>
        <dbReference type="ARBA" id="ARBA00009889"/>
    </source>
</evidence>
<dbReference type="Pfam" id="PF00271">
    <property type="entry name" value="Helicase_C"/>
    <property type="match status" value="1"/>
</dbReference>
<evidence type="ECO:0000256" key="6">
    <source>
        <dbReference type="ARBA" id="ARBA00022763"/>
    </source>
</evidence>
<evidence type="ECO:0000256" key="2">
    <source>
        <dbReference type="ARBA" id="ARBA00004123"/>
    </source>
</evidence>
<name>A0A6A6USV0_9PEZI</name>
<keyword evidence="6" id="KW-0227">DNA damage</keyword>
<dbReference type="GO" id="GO:0009378">
    <property type="term" value="F:four-way junction helicase activity"/>
    <property type="evidence" value="ECO:0007669"/>
    <property type="project" value="TreeGrafter"/>
</dbReference>
<evidence type="ECO:0000256" key="8">
    <source>
        <dbReference type="ARBA" id="ARBA00022806"/>
    </source>
</evidence>
<feature type="compositionally biased region" description="Low complexity" evidence="14">
    <location>
        <begin position="799"/>
        <end position="815"/>
    </location>
</feature>
<feature type="compositionally biased region" description="Basic and acidic residues" evidence="14">
    <location>
        <begin position="25"/>
        <end position="37"/>
    </location>
</feature>
<comment type="catalytic activity">
    <reaction evidence="12 13">
        <text>ATP + H2O = ADP + phosphate + H(+)</text>
        <dbReference type="Rhea" id="RHEA:13065"/>
        <dbReference type="ChEBI" id="CHEBI:15377"/>
        <dbReference type="ChEBI" id="CHEBI:15378"/>
        <dbReference type="ChEBI" id="CHEBI:30616"/>
        <dbReference type="ChEBI" id="CHEBI:43474"/>
        <dbReference type="ChEBI" id="CHEBI:456216"/>
        <dbReference type="EC" id="3.6.4.12"/>
    </reaction>
</comment>
<keyword evidence="11" id="KW-0539">Nucleus</keyword>
<dbReference type="CDD" id="cd18033">
    <property type="entry name" value="DEXDc_FANCM"/>
    <property type="match status" value="1"/>
</dbReference>
<feature type="domain" description="Helicase ATP-binding" evidence="15">
    <location>
        <begin position="216"/>
        <end position="384"/>
    </location>
</feature>
<evidence type="ECO:0000256" key="7">
    <source>
        <dbReference type="ARBA" id="ARBA00022801"/>
    </source>
</evidence>
<dbReference type="FunFam" id="3.40.50.300:FF:000861">
    <property type="entry name" value="Fanconi anemia, complementation group M"/>
    <property type="match status" value="1"/>
</dbReference>
<dbReference type="EMBL" id="MU004230">
    <property type="protein sequence ID" value="KAF2674168.1"/>
    <property type="molecule type" value="Genomic_DNA"/>
</dbReference>
<evidence type="ECO:0000256" key="11">
    <source>
        <dbReference type="ARBA" id="ARBA00023242"/>
    </source>
</evidence>
<dbReference type="InterPro" id="IPR001650">
    <property type="entry name" value="Helicase_C-like"/>
</dbReference>
<keyword evidence="8" id="KW-0347">Helicase</keyword>
<evidence type="ECO:0000256" key="1">
    <source>
        <dbReference type="ARBA" id="ARBA00003813"/>
    </source>
</evidence>
<evidence type="ECO:0000313" key="18">
    <source>
        <dbReference type="Proteomes" id="UP000799302"/>
    </source>
</evidence>
<sequence>MSDDFGDDDIDDDIFIQAATQIEERLTTNADDFERSPRPTKRPRLNGPVKPARSHTRDDNPANLLKATASCPRVGPSEDQLRTNSSDNDEALLEANGGKADSEERDPYDFEGEIDDIPSDVFRTSSPHQAPHRETAMHIIMAPRPALRAPVNGLRQTTLFSREGLPDATEPTAQRRNWPMANKAEPPTHHKLNLEAAKTWVYPTNLGKIRDYQFNIVQRGLFHNTLVALPTGLGKTFIAATIMLNWYRWTQDSQIVFVAPTKPLVAQQIDACFHIAGIPYSQTTVLTGEVSPAAREEEWEKKRVFFMTPQTLQADLSKGIADPKKIVLLVVDEAHRAKGSYSYVEVVKFIRRFNQSFRVLALTATPGGDVESVQEVINGLDISRVEIRTDQSIDIREYVHERDLQKEVFSYSEEMRELMDLYSQAVKPLLKEVAGINPMYSGDPIALTPYGCTKALQTWMSSPAGRTAHFGLKGKVMSIFSCLAAVAHGMDLLKYHGMAAAYHSWQDVQNKSEGDDKKKAKWRDMLVKSESFKKMMDFLKTWTSDTEFIGHPKLNYLRQVILNHLLDSQQANRGNSGATIDTRIMVFSSFRDSAEEISKCLASSSGLIKPHVFVGQATSKNSKGMSQKRQLEVIDQFKKGIYNVLIATSIGEEGLDIGEVDLIVCYDSKASPLRMLQRMGRTGRKRAGRVVLLQMEGKEVNDWGKAKDSYQQMQKEIANGDKFMFHEDRSRRILPREIQPEVDRREVEIPIENSQHNSGELPKVTRGRKSKTKKKFHMPDGVVTGFVTAGALAGGRKQSNNSTVSRKSSKKSTTTIEDEPEPNPYLDTIVLNEMQTIDFENRYLNTVSDNIFVSAPELNKYPGHQRELTKTEFVSHSRTTKSYVATMDRISRFDEFVEEQYEPYLDMDDFNPKEVDFVVSNEDVELSLPEPPVQTSKGKGPARKTSKTNAPAQKAKAKTKAKTPTTTTAPKPKGRRSLLQRVSSAMEADASSPPPSDPAYAFRNGDIDLGSRDTPPPTSRPGQLDSEDSSMDEFVVDDDVEVEMENSSDSELPSSLGISRRTKQPMGTQARLSKLHNIFSDDEDGGDSDGQEKLTSDVRDMDDMDSSLPDLKDLLSTHRKRNGGTQPTQPVFKRRRLVVDDDDEDDE</sequence>
<evidence type="ECO:0000259" key="15">
    <source>
        <dbReference type="PROSITE" id="PS51192"/>
    </source>
</evidence>
<feature type="domain" description="Helicase C-terminal" evidence="16">
    <location>
        <begin position="556"/>
        <end position="731"/>
    </location>
</feature>
<accession>A0A6A6USV0</accession>
<dbReference type="InterPro" id="IPR027417">
    <property type="entry name" value="P-loop_NTPase"/>
</dbReference>
<feature type="region of interest" description="Disordered" evidence="14">
    <location>
        <begin position="755"/>
        <end position="775"/>
    </location>
</feature>
<dbReference type="PROSITE" id="PS51194">
    <property type="entry name" value="HELICASE_CTER"/>
    <property type="match status" value="1"/>
</dbReference>
<dbReference type="SMART" id="SM00487">
    <property type="entry name" value="DEXDc"/>
    <property type="match status" value="1"/>
</dbReference>
<comment type="subcellular location">
    <subcellularLocation>
        <location evidence="2 13">Nucleus</location>
    </subcellularLocation>
</comment>
<feature type="compositionally biased region" description="Basic and acidic residues" evidence="14">
    <location>
        <begin position="1090"/>
        <end position="1101"/>
    </location>
</feature>
<feature type="compositionally biased region" description="Acidic residues" evidence="14">
    <location>
        <begin position="1025"/>
        <end position="1048"/>
    </location>
</feature>
<gene>
    <name evidence="17" type="ORF">BT63DRAFT_3602</name>
</gene>
<dbReference type="GO" id="GO:0005634">
    <property type="term" value="C:nucleus"/>
    <property type="evidence" value="ECO:0007669"/>
    <property type="project" value="UniProtKB-SubCell"/>
</dbReference>
<feature type="compositionally biased region" description="Basic residues" evidence="14">
    <location>
        <begin position="765"/>
        <end position="775"/>
    </location>
</feature>
<keyword evidence="10" id="KW-0234">DNA repair</keyword>
<evidence type="ECO:0000256" key="4">
    <source>
        <dbReference type="ARBA" id="ARBA00011390"/>
    </source>
</evidence>
<dbReference type="GO" id="GO:0005524">
    <property type="term" value="F:ATP binding"/>
    <property type="evidence" value="ECO:0007669"/>
    <property type="project" value="UniProtKB-UniRule"/>
</dbReference>
<dbReference type="GO" id="GO:0000400">
    <property type="term" value="F:four-way junction DNA binding"/>
    <property type="evidence" value="ECO:0007669"/>
    <property type="project" value="TreeGrafter"/>
</dbReference>
<feature type="region of interest" description="Disordered" evidence="14">
    <location>
        <begin position="923"/>
        <end position="1147"/>
    </location>
</feature>
<keyword evidence="9" id="KW-0067">ATP-binding</keyword>
<keyword evidence="18" id="KW-1185">Reference proteome</keyword>
<dbReference type="PANTHER" id="PTHR14025:SF20">
    <property type="entry name" value="FANCONI ANEMIA GROUP M PROTEIN"/>
    <property type="match status" value="1"/>
</dbReference>
<evidence type="ECO:0000259" key="16">
    <source>
        <dbReference type="PROSITE" id="PS51194"/>
    </source>
</evidence>
<dbReference type="InterPro" id="IPR044749">
    <property type="entry name" value="FANCM_DEXDc"/>
</dbReference>
<evidence type="ECO:0000256" key="13">
    <source>
        <dbReference type="RuleBase" id="RU367027"/>
    </source>
</evidence>
<dbReference type="Proteomes" id="UP000799302">
    <property type="component" value="Unassembled WGS sequence"/>
</dbReference>
<dbReference type="GO" id="GO:0036297">
    <property type="term" value="P:interstrand cross-link repair"/>
    <property type="evidence" value="ECO:0007669"/>
    <property type="project" value="TreeGrafter"/>
</dbReference>
<feature type="compositionally biased region" description="Acidic residues" evidence="14">
    <location>
        <begin position="1080"/>
        <end position="1089"/>
    </location>
</feature>
<protein>
    <recommendedName>
        <fullName evidence="13">ATP-dependent DNA helicase</fullName>
        <ecNumber evidence="13">3.6.4.12</ecNumber>
    </recommendedName>
</protein>
<dbReference type="SUPFAM" id="SSF52540">
    <property type="entry name" value="P-loop containing nucleoside triphosphate hydrolases"/>
    <property type="match status" value="1"/>
</dbReference>
<dbReference type="SMART" id="SM00490">
    <property type="entry name" value="HELICc"/>
    <property type="match status" value="1"/>
</dbReference>
<feature type="compositionally biased region" description="Low complexity" evidence="14">
    <location>
        <begin position="962"/>
        <end position="971"/>
    </location>
</feature>
<dbReference type="AlphaFoldDB" id="A0A6A6USV0"/>
<dbReference type="Gene3D" id="3.40.50.300">
    <property type="entry name" value="P-loop containing nucleotide triphosphate hydrolases"/>
    <property type="match status" value="2"/>
</dbReference>
<evidence type="ECO:0000313" key="17">
    <source>
        <dbReference type="EMBL" id="KAF2674168.1"/>
    </source>
</evidence>
<dbReference type="EC" id="3.6.4.12" evidence="13"/>
<evidence type="ECO:0000256" key="14">
    <source>
        <dbReference type="SAM" id="MobiDB-lite"/>
    </source>
</evidence>
<dbReference type="CDD" id="cd12091">
    <property type="entry name" value="FANCM_ID"/>
    <property type="match status" value="1"/>
</dbReference>
<evidence type="ECO:0000256" key="12">
    <source>
        <dbReference type="ARBA" id="ARBA00047995"/>
    </source>
</evidence>
<comment type="subunit">
    <text evidence="4 13">Interacts with the MHF histone-fold complex to form the FANCM-MHF complex.</text>
</comment>
<evidence type="ECO:0000256" key="9">
    <source>
        <dbReference type="ARBA" id="ARBA00022840"/>
    </source>
</evidence>
<dbReference type="PROSITE" id="PS51192">
    <property type="entry name" value="HELICASE_ATP_BIND_1"/>
    <property type="match status" value="1"/>
</dbReference>
<dbReference type="Pfam" id="PF04851">
    <property type="entry name" value="ResIII"/>
    <property type="match status" value="1"/>
</dbReference>
<dbReference type="InterPro" id="IPR014001">
    <property type="entry name" value="Helicase_ATP-bd"/>
</dbReference>
<dbReference type="PANTHER" id="PTHR14025">
    <property type="entry name" value="FANCONI ANEMIA GROUP M FANCM FAMILY MEMBER"/>
    <property type="match status" value="1"/>
</dbReference>
<proteinExistence type="inferred from homology"/>
<comment type="function">
    <text evidence="1 13">ATP-dependent DNA helicase involved in DNA damage repair by homologous recombination and in genome maintenance. Capable of unwinding D-loops. Plays a role in limiting crossover recombinants during mitotic DNA double-strand break (DSB) repair. Component of a FANCM-MHF complex which promotes gene conversion at blocked replication forks, probably by reversal of the stalled fork.</text>
</comment>
<reference evidence="17" key="1">
    <citation type="journal article" date="2020" name="Stud. Mycol.">
        <title>101 Dothideomycetes genomes: a test case for predicting lifestyles and emergence of pathogens.</title>
        <authorList>
            <person name="Haridas S."/>
            <person name="Albert R."/>
            <person name="Binder M."/>
            <person name="Bloem J."/>
            <person name="Labutti K."/>
            <person name="Salamov A."/>
            <person name="Andreopoulos B."/>
            <person name="Baker S."/>
            <person name="Barry K."/>
            <person name="Bills G."/>
            <person name="Bluhm B."/>
            <person name="Cannon C."/>
            <person name="Castanera R."/>
            <person name="Culley D."/>
            <person name="Daum C."/>
            <person name="Ezra D."/>
            <person name="Gonzalez J."/>
            <person name="Henrissat B."/>
            <person name="Kuo A."/>
            <person name="Liang C."/>
            <person name="Lipzen A."/>
            <person name="Lutzoni F."/>
            <person name="Magnuson J."/>
            <person name="Mondo S."/>
            <person name="Nolan M."/>
            <person name="Ohm R."/>
            <person name="Pangilinan J."/>
            <person name="Park H.-J."/>
            <person name="Ramirez L."/>
            <person name="Alfaro M."/>
            <person name="Sun H."/>
            <person name="Tritt A."/>
            <person name="Yoshinaga Y."/>
            <person name="Zwiers L.-H."/>
            <person name="Turgeon B."/>
            <person name="Goodwin S."/>
            <person name="Spatafora J."/>
            <person name="Crous P."/>
            <person name="Grigoriev I."/>
        </authorList>
    </citation>
    <scope>NUCLEOTIDE SEQUENCE</scope>
    <source>
        <strain evidence="17">CBS 115976</strain>
    </source>
</reference>
<dbReference type="InterPro" id="IPR006935">
    <property type="entry name" value="Helicase/UvrB_N"/>
</dbReference>
<dbReference type="GO" id="GO:0045003">
    <property type="term" value="P:double-strand break repair via synthesis-dependent strand annealing"/>
    <property type="evidence" value="ECO:0007669"/>
    <property type="project" value="TreeGrafter"/>
</dbReference>
<evidence type="ECO:0000256" key="10">
    <source>
        <dbReference type="ARBA" id="ARBA00023204"/>
    </source>
</evidence>
<dbReference type="GO" id="GO:0016787">
    <property type="term" value="F:hydrolase activity"/>
    <property type="evidence" value="ECO:0007669"/>
    <property type="project" value="UniProtKB-KW"/>
</dbReference>
<organism evidence="17 18">
    <name type="scientific">Microthyrium microscopicum</name>
    <dbReference type="NCBI Taxonomy" id="703497"/>
    <lineage>
        <taxon>Eukaryota</taxon>
        <taxon>Fungi</taxon>
        <taxon>Dikarya</taxon>
        <taxon>Ascomycota</taxon>
        <taxon>Pezizomycotina</taxon>
        <taxon>Dothideomycetes</taxon>
        <taxon>Dothideomycetes incertae sedis</taxon>
        <taxon>Microthyriales</taxon>
        <taxon>Microthyriaceae</taxon>
        <taxon>Microthyrium</taxon>
    </lineage>
</organism>
<feature type="region of interest" description="Disordered" evidence="14">
    <location>
        <begin position="25"/>
        <end position="108"/>
    </location>
</feature>
<keyword evidence="7 17" id="KW-0378">Hydrolase</keyword>
<dbReference type="InterPro" id="IPR039686">
    <property type="entry name" value="FANCM/Mph1-like_ID"/>
</dbReference>
<comment type="similarity">
    <text evidence="3 13">Belongs to the DEAD box helicase family. DEAH subfamily. FANCM sub-subfamily.</text>
</comment>